<evidence type="ECO:0000259" key="7">
    <source>
        <dbReference type="PROSITE" id="PS50893"/>
    </source>
</evidence>
<dbReference type="PANTHER" id="PTHR43499">
    <property type="entry name" value="ABC TRANSPORTER I FAMILY MEMBER 1"/>
    <property type="match status" value="1"/>
</dbReference>
<keyword evidence="6" id="KW-0472">Membrane</keyword>
<keyword evidence="1" id="KW-0813">Transport</keyword>
<dbReference type="PROSITE" id="PS00211">
    <property type="entry name" value="ABC_TRANSPORTER_1"/>
    <property type="match status" value="1"/>
</dbReference>
<dbReference type="AlphaFoldDB" id="D4F7Y6"/>
<evidence type="ECO:0000256" key="3">
    <source>
        <dbReference type="ARBA" id="ARBA00022748"/>
    </source>
</evidence>
<feature type="domain" description="ABC transporter" evidence="7">
    <location>
        <begin position="10"/>
        <end position="217"/>
    </location>
</feature>
<protein>
    <submittedName>
        <fullName evidence="8">Heme ABC exporter, ATP-binding protein CcmA</fullName>
    </submittedName>
</protein>
<gene>
    <name evidence="8" type="primary">ccmA</name>
    <name evidence="8" type="ORF">EDWATA_02872</name>
</gene>
<dbReference type="PROSITE" id="PS50893">
    <property type="entry name" value="ABC_TRANSPORTER_2"/>
    <property type="match status" value="1"/>
</dbReference>
<comment type="caution">
    <text evidence="8">The sequence shown here is derived from an EMBL/GenBank/DDBJ whole genome shotgun (WGS) entry which is preliminary data.</text>
</comment>
<reference evidence="8 9" key="1">
    <citation type="submission" date="2010-02" db="EMBL/GenBank/DDBJ databases">
        <authorList>
            <person name="Weinstock G."/>
            <person name="Sodergren E."/>
            <person name="Clifton S."/>
            <person name="Fulton L."/>
            <person name="Fulton B."/>
            <person name="Courtney L."/>
            <person name="Fronick C."/>
            <person name="Harrison M."/>
            <person name="Strong C."/>
            <person name="Farmer C."/>
            <person name="Delahaunty K."/>
            <person name="Markovic C."/>
            <person name="Hall O."/>
            <person name="Minx P."/>
            <person name="Tomlinson C."/>
            <person name="Mitreva M."/>
            <person name="Nelson J."/>
            <person name="Hou S."/>
            <person name="Wollam A."/>
            <person name="Pepin K.H."/>
            <person name="Johnson M."/>
            <person name="Bhonagiri V."/>
            <person name="Zhang X."/>
            <person name="Suruliraj S."/>
            <person name="Warren W."/>
            <person name="Chinwalla A."/>
            <person name="Mardis E.R."/>
            <person name="Wilson R.K."/>
        </authorList>
    </citation>
    <scope>NUCLEOTIDE SEQUENCE [LARGE SCALE GENOMIC DNA]</scope>
    <source>
        <strain evidence="8 9">ATCC 23685</strain>
    </source>
</reference>
<evidence type="ECO:0000313" key="8">
    <source>
        <dbReference type="EMBL" id="EFE22120.1"/>
    </source>
</evidence>
<evidence type="ECO:0000256" key="4">
    <source>
        <dbReference type="ARBA" id="ARBA00022840"/>
    </source>
</evidence>
<evidence type="ECO:0000256" key="5">
    <source>
        <dbReference type="ARBA" id="ARBA00022967"/>
    </source>
</evidence>
<dbReference type="InterPro" id="IPR027417">
    <property type="entry name" value="P-loop_NTPase"/>
</dbReference>
<dbReference type="PANTHER" id="PTHR43499:SF1">
    <property type="entry name" value="ABC TRANSPORTER I FAMILY MEMBER 1"/>
    <property type="match status" value="1"/>
</dbReference>
<dbReference type="InterPro" id="IPR003593">
    <property type="entry name" value="AAA+_ATPase"/>
</dbReference>
<dbReference type="SUPFAM" id="SSF52540">
    <property type="entry name" value="P-loop containing nucleoside triphosphate hydrolases"/>
    <property type="match status" value="1"/>
</dbReference>
<keyword evidence="4 8" id="KW-0067">ATP-binding</keyword>
<dbReference type="GO" id="GO:0005524">
    <property type="term" value="F:ATP binding"/>
    <property type="evidence" value="ECO:0007669"/>
    <property type="project" value="UniProtKB-KW"/>
</dbReference>
<dbReference type="CDD" id="cd03231">
    <property type="entry name" value="ABC_CcmA_heme_exporter"/>
    <property type="match status" value="1"/>
</dbReference>
<keyword evidence="2" id="KW-0547">Nucleotide-binding</keyword>
<evidence type="ECO:0000256" key="1">
    <source>
        <dbReference type="ARBA" id="ARBA00022448"/>
    </source>
</evidence>
<dbReference type="Proteomes" id="UP000003692">
    <property type="component" value="Unassembled WGS sequence"/>
</dbReference>
<accession>D4F7Y6</accession>
<organism evidence="8 9">
    <name type="scientific">Edwardsiella tarda ATCC 23685</name>
    <dbReference type="NCBI Taxonomy" id="500638"/>
    <lineage>
        <taxon>Bacteria</taxon>
        <taxon>Pseudomonadati</taxon>
        <taxon>Pseudomonadota</taxon>
        <taxon>Gammaproteobacteria</taxon>
        <taxon>Enterobacterales</taxon>
        <taxon>Hafniaceae</taxon>
        <taxon>Edwardsiella</taxon>
    </lineage>
</organism>
<keyword evidence="5" id="KW-1278">Translocase</keyword>
<dbReference type="NCBIfam" id="NF010061">
    <property type="entry name" value="PRK13538.1"/>
    <property type="match status" value="1"/>
</dbReference>
<keyword evidence="3" id="KW-0201">Cytochrome c-type biogenesis</keyword>
<dbReference type="InterPro" id="IPR017871">
    <property type="entry name" value="ABC_transporter-like_CS"/>
</dbReference>
<dbReference type="GO" id="GO:0022857">
    <property type="term" value="F:transmembrane transporter activity"/>
    <property type="evidence" value="ECO:0007669"/>
    <property type="project" value="InterPro"/>
</dbReference>
<dbReference type="Pfam" id="PF00005">
    <property type="entry name" value="ABC_tran"/>
    <property type="match status" value="1"/>
</dbReference>
<dbReference type="NCBIfam" id="TIGR01189">
    <property type="entry name" value="ccmA"/>
    <property type="match status" value="1"/>
</dbReference>
<evidence type="ECO:0000313" key="9">
    <source>
        <dbReference type="Proteomes" id="UP000003692"/>
    </source>
</evidence>
<name>D4F7Y6_EDWTA</name>
<dbReference type="HOGENOM" id="CLU_000604_1_2_6"/>
<dbReference type="EMBL" id="ADGK01000246">
    <property type="protein sequence ID" value="EFE22120.1"/>
    <property type="molecule type" value="Genomic_DNA"/>
</dbReference>
<dbReference type="InterPro" id="IPR005895">
    <property type="entry name" value="ABC_transptr_haem_export_CcmA"/>
</dbReference>
<sequence>MQRFQSEQNLSMLTISRLGCRRDERVLFEDLSFRVQPGEMVQIEGPNGAGKTTLLRMLAGLSLPDSGEIIWQGASIRRQREHYQQHLLYLGHHPGVKSVMTAFENLAFYCRVLGQRDDEAIWQALAQVELVGFEDVPIAQLSAGQQRRVALARLWLSEAPLWILDEPLTAIDKRGVARLLALFARHTASGGTIILTTHQELNYSNMRRLCLRGEERAV</sequence>
<dbReference type="GO" id="GO:0017004">
    <property type="term" value="P:cytochrome complex assembly"/>
    <property type="evidence" value="ECO:0007669"/>
    <property type="project" value="UniProtKB-KW"/>
</dbReference>
<evidence type="ECO:0000256" key="2">
    <source>
        <dbReference type="ARBA" id="ARBA00022741"/>
    </source>
</evidence>
<dbReference type="SMART" id="SM00382">
    <property type="entry name" value="AAA"/>
    <property type="match status" value="1"/>
</dbReference>
<evidence type="ECO:0000256" key="6">
    <source>
        <dbReference type="ARBA" id="ARBA00023136"/>
    </source>
</evidence>
<dbReference type="InterPro" id="IPR003439">
    <property type="entry name" value="ABC_transporter-like_ATP-bd"/>
</dbReference>
<dbReference type="GO" id="GO:0016887">
    <property type="term" value="F:ATP hydrolysis activity"/>
    <property type="evidence" value="ECO:0007669"/>
    <property type="project" value="InterPro"/>
</dbReference>
<proteinExistence type="predicted"/>
<dbReference type="Gene3D" id="3.40.50.300">
    <property type="entry name" value="P-loop containing nucleotide triphosphate hydrolases"/>
    <property type="match status" value="1"/>
</dbReference>